<keyword evidence="4 5" id="KW-0472">Membrane</keyword>
<feature type="transmembrane region" description="Helical" evidence="5">
    <location>
        <begin position="193"/>
        <end position="209"/>
    </location>
</feature>
<evidence type="ECO:0000313" key="8">
    <source>
        <dbReference type="Proteomes" id="UP001604277"/>
    </source>
</evidence>
<feature type="domain" description="ABC-2 type transporter transmembrane" evidence="6">
    <location>
        <begin position="80"/>
        <end position="208"/>
    </location>
</feature>
<evidence type="ECO:0000256" key="4">
    <source>
        <dbReference type="ARBA" id="ARBA00023136"/>
    </source>
</evidence>
<dbReference type="PANTHER" id="PTHR48040">
    <property type="entry name" value="PLEIOTROPIC DRUG RESISTANCE PROTEIN 1-LIKE ISOFORM X1"/>
    <property type="match status" value="1"/>
</dbReference>
<dbReference type="Pfam" id="PF01061">
    <property type="entry name" value="ABC2_membrane"/>
    <property type="match status" value="1"/>
</dbReference>
<keyword evidence="8" id="KW-1185">Reference proteome</keyword>
<evidence type="ECO:0000313" key="7">
    <source>
        <dbReference type="EMBL" id="KAL2544743.1"/>
    </source>
</evidence>
<organism evidence="7 8">
    <name type="scientific">Forsythia ovata</name>
    <dbReference type="NCBI Taxonomy" id="205694"/>
    <lineage>
        <taxon>Eukaryota</taxon>
        <taxon>Viridiplantae</taxon>
        <taxon>Streptophyta</taxon>
        <taxon>Embryophyta</taxon>
        <taxon>Tracheophyta</taxon>
        <taxon>Spermatophyta</taxon>
        <taxon>Magnoliopsida</taxon>
        <taxon>eudicotyledons</taxon>
        <taxon>Gunneridae</taxon>
        <taxon>Pentapetalae</taxon>
        <taxon>asterids</taxon>
        <taxon>lamiids</taxon>
        <taxon>Lamiales</taxon>
        <taxon>Oleaceae</taxon>
        <taxon>Forsythieae</taxon>
        <taxon>Forsythia</taxon>
    </lineage>
</organism>
<name>A0ABD1W7I5_9LAMI</name>
<reference evidence="8" key="1">
    <citation type="submission" date="2024-07" db="EMBL/GenBank/DDBJ databases">
        <title>Two chromosome-level genome assemblies of Korean endemic species Abeliophyllum distichum and Forsythia ovata (Oleaceae).</title>
        <authorList>
            <person name="Jang H."/>
        </authorList>
    </citation>
    <scope>NUCLEOTIDE SEQUENCE [LARGE SCALE GENOMIC DNA]</scope>
</reference>
<dbReference type="InterPro" id="IPR013525">
    <property type="entry name" value="ABC2_TM"/>
</dbReference>
<accession>A0ABD1W7I5</accession>
<protein>
    <submittedName>
        <fullName evidence="7">ABC transporter G family member 40</fullName>
    </submittedName>
</protein>
<feature type="transmembrane region" description="Helical" evidence="5">
    <location>
        <begin position="110"/>
        <end position="126"/>
    </location>
</feature>
<keyword evidence="2 5" id="KW-0812">Transmembrane</keyword>
<dbReference type="GO" id="GO:0016020">
    <property type="term" value="C:membrane"/>
    <property type="evidence" value="ECO:0007669"/>
    <property type="project" value="UniProtKB-SubCell"/>
</dbReference>
<dbReference type="Proteomes" id="UP001604277">
    <property type="component" value="Unassembled WGS sequence"/>
</dbReference>
<proteinExistence type="predicted"/>
<evidence type="ECO:0000256" key="5">
    <source>
        <dbReference type="SAM" id="Phobius"/>
    </source>
</evidence>
<keyword evidence="3 5" id="KW-1133">Transmembrane helix</keyword>
<comment type="caution">
    <text evidence="7">The sequence shown here is derived from an EMBL/GenBank/DDBJ whole genome shotgun (WGS) entry which is preliminary data.</text>
</comment>
<dbReference type="EMBL" id="JBFOLJ010000004">
    <property type="protein sequence ID" value="KAL2544743.1"/>
    <property type="molecule type" value="Genomic_DNA"/>
</dbReference>
<feature type="transmembrane region" description="Helical" evidence="5">
    <location>
        <begin position="166"/>
        <end position="186"/>
    </location>
</feature>
<sequence>MRTVRNTVDTGRTVVCTIHQPSIDIFDAFDELLLLKRGGEEIYVGPLGRHSSELIKYFEGIDGVNKIKDGYNPATWMLEVTSTAQEAALRVHFAELYKSSELHRKKKQDVFNAMGSMYAAVLFLGVQNATSVQPVVAIERTVFYRERAAGMYYALPYAFGKVVIELPYLFIQTLIYGVIVYAMIGFDWTVTKFFWYLFFMHFTLLYFTFHR</sequence>
<evidence type="ECO:0000256" key="3">
    <source>
        <dbReference type="ARBA" id="ARBA00022989"/>
    </source>
</evidence>
<evidence type="ECO:0000256" key="1">
    <source>
        <dbReference type="ARBA" id="ARBA00004141"/>
    </source>
</evidence>
<gene>
    <name evidence="7" type="ORF">Fot_13976</name>
</gene>
<evidence type="ECO:0000256" key="2">
    <source>
        <dbReference type="ARBA" id="ARBA00022692"/>
    </source>
</evidence>
<dbReference type="AlphaFoldDB" id="A0ABD1W7I5"/>
<dbReference type="PANTHER" id="PTHR48040:SF4">
    <property type="entry name" value="ABC TRANSPORTER DOMAIN-CONTAINING PROTEIN"/>
    <property type="match status" value="1"/>
</dbReference>
<evidence type="ECO:0000259" key="6">
    <source>
        <dbReference type="Pfam" id="PF01061"/>
    </source>
</evidence>
<comment type="subcellular location">
    <subcellularLocation>
        <location evidence="1">Membrane</location>
        <topology evidence="1">Multi-pass membrane protein</topology>
    </subcellularLocation>
</comment>